<sequence>MNDTRRSTLAVLEAADQLLSSVDHTQRQTLSCEERVHLMRLARRVVERMATLSHVLIDEVDQANAALPATGTPITSLIALDEHRDNKEAASQVFHASAVNKHEAARDAALAGDISDRHAAAISRAMAELPDGLTPLARKRAEEILVTKAGSHTPRQLGRLAPAVLAEVAPELIPDQSAEANATEARRARAVARRSFQYGDDGDGSVWFRGSLPEAEATPFIRSIEAFVERDRRAARNRERDLRDAGAGPAEFREQRGVDARRTPAQRRADALVELSRHVRDTPTTVGDRPRLVVTVSLDALQSRADGAGILPSGDKLSAGELRRLCCDADLVPVVLGARSEILDVGRSRRLVTPAIRRALSLRDRGCVFPNCDIPDTGCDAHHVVPWIDGGETALSNLALLCPHHHALVEPDRARRREDRWRLWIDEESGRPCIAAPRRLRESGADSRSVSSPPGRQPRREHAHALAV</sequence>
<dbReference type="Pfam" id="PF02720">
    <property type="entry name" value="DUF222"/>
    <property type="match status" value="1"/>
</dbReference>
<evidence type="ECO:0000313" key="3">
    <source>
        <dbReference type="EMBL" id="AQP44434.1"/>
    </source>
</evidence>
<dbReference type="OrthoDB" id="3725562at2"/>
<protein>
    <submittedName>
        <fullName evidence="3">Uncharacterized protein</fullName>
    </submittedName>
</protein>
<evidence type="ECO:0000256" key="2">
    <source>
        <dbReference type="SAM" id="MobiDB-lite"/>
    </source>
</evidence>
<dbReference type="GO" id="GO:0008270">
    <property type="term" value="F:zinc ion binding"/>
    <property type="evidence" value="ECO:0007669"/>
    <property type="project" value="InterPro"/>
</dbReference>
<evidence type="ECO:0000313" key="4">
    <source>
        <dbReference type="Proteomes" id="UP000188324"/>
    </source>
</evidence>
<evidence type="ECO:0000256" key="1">
    <source>
        <dbReference type="ARBA" id="ARBA00023450"/>
    </source>
</evidence>
<dbReference type="RefSeq" id="WP_077341581.1">
    <property type="nucleotide sequence ID" value="NZ_CP019605.1"/>
</dbReference>
<comment type="similarity">
    <text evidence="1">Belongs to the Rv1128c/1148c/1588c/1702c/1945/3466 family.</text>
</comment>
<dbReference type="EMBL" id="CP019605">
    <property type="protein sequence ID" value="AQP44434.1"/>
    <property type="molecule type" value="Genomic_DNA"/>
</dbReference>
<dbReference type="InterPro" id="IPR003615">
    <property type="entry name" value="HNH_nuc"/>
</dbReference>
<dbReference type="InterPro" id="IPR003870">
    <property type="entry name" value="DUF222"/>
</dbReference>
<dbReference type="SMART" id="SM00507">
    <property type="entry name" value="HNHc"/>
    <property type="match status" value="1"/>
</dbReference>
<feature type="region of interest" description="Disordered" evidence="2">
    <location>
        <begin position="435"/>
        <end position="468"/>
    </location>
</feature>
<dbReference type="CDD" id="cd00085">
    <property type="entry name" value="HNHc"/>
    <property type="match status" value="1"/>
</dbReference>
<feature type="region of interest" description="Disordered" evidence="2">
    <location>
        <begin position="238"/>
        <end position="265"/>
    </location>
</feature>
<dbReference type="InterPro" id="IPR002711">
    <property type="entry name" value="HNH"/>
</dbReference>
<dbReference type="Gene3D" id="1.10.30.50">
    <property type="match status" value="1"/>
</dbReference>
<dbReference type="STRING" id="1610493.RPIT_06085"/>
<dbReference type="Proteomes" id="UP000188324">
    <property type="component" value="Chromosome"/>
</dbReference>
<proteinExistence type="inferred from homology"/>
<dbReference type="GO" id="GO:0004519">
    <property type="term" value="F:endonuclease activity"/>
    <property type="evidence" value="ECO:0007669"/>
    <property type="project" value="InterPro"/>
</dbReference>
<reference evidence="3 4" key="1">
    <citation type="journal article" date="2016" name="Int. J. Syst. Evol. Microbiol.">
        <title>Tessaracoccus flavus sp. nov., isolated from the drainage system of a lindane-producing factory.</title>
        <authorList>
            <person name="Kumari R."/>
            <person name="Singh P."/>
            <person name="Schumann P."/>
            <person name="Lal R."/>
        </authorList>
    </citation>
    <scope>NUCLEOTIDE SEQUENCE [LARGE SCALE GENOMIC DNA]</scope>
    <source>
        <strain evidence="3 4">RP1T</strain>
    </source>
</reference>
<feature type="compositionally biased region" description="Basic and acidic residues" evidence="2">
    <location>
        <begin position="251"/>
        <end position="265"/>
    </location>
</feature>
<dbReference type="GO" id="GO:0003676">
    <property type="term" value="F:nucleic acid binding"/>
    <property type="evidence" value="ECO:0007669"/>
    <property type="project" value="InterPro"/>
</dbReference>
<name>A0A1Q2CE84_9ACTN</name>
<gene>
    <name evidence="3" type="ORF">RPIT_06085</name>
</gene>
<feature type="compositionally biased region" description="Basic and acidic residues" evidence="2">
    <location>
        <begin position="458"/>
        <end position="468"/>
    </location>
</feature>
<dbReference type="AlphaFoldDB" id="A0A1Q2CE84"/>
<dbReference type="KEGG" id="tfl:RPIT_06085"/>
<organism evidence="3 4">
    <name type="scientific">Tessaracoccus flavus</name>
    <dbReference type="NCBI Taxonomy" id="1610493"/>
    <lineage>
        <taxon>Bacteria</taxon>
        <taxon>Bacillati</taxon>
        <taxon>Actinomycetota</taxon>
        <taxon>Actinomycetes</taxon>
        <taxon>Propionibacteriales</taxon>
        <taxon>Propionibacteriaceae</taxon>
        <taxon>Tessaracoccus</taxon>
    </lineage>
</organism>
<dbReference type="Pfam" id="PF01844">
    <property type="entry name" value="HNH"/>
    <property type="match status" value="1"/>
</dbReference>
<accession>A0A1Q2CE84</accession>
<keyword evidence="4" id="KW-1185">Reference proteome</keyword>